<keyword evidence="6" id="KW-1185">Reference proteome</keyword>
<dbReference type="GO" id="GO:0070181">
    <property type="term" value="F:small ribosomal subunit rRNA binding"/>
    <property type="evidence" value="ECO:0007669"/>
    <property type="project" value="TreeGrafter"/>
</dbReference>
<comment type="caution">
    <text evidence="5">The sequence shown here is derived from an EMBL/GenBank/DDBJ whole genome shotgun (WGS) entry which is preliminary data.</text>
</comment>
<comment type="similarity">
    <text evidence="1 4">Belongs to the universal ribosomal protein uS15 family.</text>
</comment>
<dbReference type="FunFam" id="1.10.287.10:FF:000003">
    <property type="entry name" value="40S ribosomal protein S13"/>
    <property type="match status" value="1"/>
</dbReference>
<keyword evidence="3 4" id="KW-0687">Ribonucleoprotein</keyword>
<evidence type="ECO:0000256" key="1">
    <source>
        <dbReference type="ARBA" id="ARBA00008434"/>
    </source>
</evidence>
<proteinExistence type="inferred from homology"/>
<gene>
    <name evidence="5" type="ORF">KC19_VG017400</name>
</gene>
<dbReference type="PANTHER" id="PTHR11885">
    <property type="entry name" value="RIBOSOMAL PROTEIN S15P/S13E"/>
    <property type="match status" value="1"/>
</dbReference>
<dbReference type="Proteomes" id="UP000822688">
    <property type="component" value="Chromosome V"/>
</dbReference>
<evidence type="ECO:0000256" key="2">
    <source>
        <dbReference type="ARBA" id="ARBA00022980"/>
    </source>
</evidence>
<dbReference type="SUPFAM" id="SSF47060">
    <property type="entry name" value="S15/NS1 RNA-binding domain"/>
    <property type="match status" value="1"/>
</dbReference>
<evidence type="ECO:0000313" key="5">
    <source>
        <dbReference type="EMBL" id="KAG0571508.1"/>
    </source>
</evidence>
<accession>A0A8T0HLC8</accession>
<dbReference type="GO" id="GO:0006412">
    <property type="term" value="P:translation"/>
    <property type="evidence" value="ECO:0007669"/>
    <property type="project" value="InterPro"/>
</dbReference>
<reference evidence="5" key="1">
    <citation type="submission" date="2020-06" db="EMBL/GenBank/DDBJ databases">
        <title>WGS assembly of Ceratodon purpureus strain R40.</title>
        <authorList>
            <person name="Carey S.B."/>
            <person name="Jenkins J."/>
            <person name="Shu S."/>
            <person name="Lovell J.T."/>
            <person name="Sreedasyam A."/>
            <person name="Maumus F."/>
            <person name="Tiley G.P."/>
            <person name="Fernandez-Pozo N."/>
            <person name="Barry K."/>
            <person name="Chen C."/>
            <person name="Wang M."/>
            <person name="Lipzen A."/>
            <person name="Daum C."/>
            <person name="Saski C.A."/>
            <person name="Payton A.C."/>
            <person name="Mcbreen J.C."/>
            <person name="Conrad R.E."/>
            <person name="Kollar L.M."/>
            <person name="Olsson S."/>
            <person name="Huttunen S."/>
            <person name="Landis J.B."/>
            <person name="Wickett N.J."/>
            <person name="Johnson M.G."/>
            <person name="Rensing S.A."/>
            <person name="Grimwood J."/>
            <person name="Schmutz J."/>
            <person name="Mcdaniel S.F."/>
        </authorList>
    </citation>
    <scope>NUCLEOTIDE SEQUENCE</scope>
    <source>
        <strain evidence="5">R40</strain>
    </source>
</reference>
<protein>
    <submittedName>
        <fullName evidence="5">Uncharacterized protein</fullName>
    </submittedName>
</protein>
<dbReference type="InterPro" id="IPR000589">
    <property type="entry name" value="Ribosomal_uS15"/>
</dbReference>
<dbReference type="EMBL" id="CM026426">
    <property type="protein sequence ID" value="KAG0571508.1"/>
    <property type="molecule type" value="Genomic_DNA"/>
</dbReference>
<sequence>MVCVRRDTGGERGSDGLFGGFGPGIAEGLYHLIKKAVAVRKHLERNMEDKDFNFRLILIESHVHRLARYYKGTKKLLLTYILSEVERIILMTEDLELFRHQISNDL</sequence>
<evidence type="ECO:0000256" key="3">
    <source>
        <dbReference type="ARBA" id="ARBA00023274"/>
    </source>
</evidence>
<organism evidence="5 6">
    <name type="scientific">Ceratodon purpureus</name>
    <name type="common">Fire moss</name>
    <name type="synonym">Dicranum purpureum</name>
    <dbReference type="NCBI Taxonomy" id="3225"/>
    <lineage>
        <taxon>Eukaryota</taxon>
        <taxon>Viridiplantae</taxon>
        <taxon>Streptophyta</taxon>
        <taxon>Embryophyta</taxon>
        <taxon>Bryophyta</taxon>
        <taxon>Bryophytina</taxon>
        <taxon>Bryopsida</taxon>
        <taxon>Dicranidae</taxon>
        <taxon>Pseudoditrichales</taxon>
        <taxon>Ditrichaceae</taxon>
        <taxon>Ceratodon</taxon>
    </lineage>
</organism>
<dbReference type="PANTHER" id="PTHR11885:SF6">
    <property type="entry name" value="SMALL RIBOSOMAL SUBUNIT PROTEIN US15"/>
    <property type="match status" value="1"/>
</dbReference>
<dbReference type="InterPro" id="IPR009068">
    <property type="entry name" value="uS15_NS1_RNA-bd_sf"/>
</dbReference>
<dbReference type="GO" id="GO:0003735">
    <property type="term" value="F:structural constituent of ribosome"/>
    <property type="evidence" value="ECO:0007669"/>
    <property type="project" value="InterPro"/>
</dbReference>
<name>A0A8T0HLC8_CERPU</name>
<dbReference type="Pfam" id="PF00312">
    <property type="entry name" value="Ribosomal_S15"/>
    <property type="match status" value="1"/>
</dbReference>
<dbReference type="AlphaFoldDB" id="A0A8T0HLC8"/>
<evidence type="ECO:0000313" key="6">
    <source>
        <dbReference type="Proteomes" id="UP000822688"/>
    </source>
</evidence>
<dbReference type="GO" id="GO:0005730">
    <property type="term" value="C:nucleolus"/>
    <property type="evidence" value="ECO:0007669"/>
    <property type="project" value="TreeGrafter"/>
</dbReference>
<keyword evidence="2 4" id="KW-0689">Ribosomal protein</keyword>
<evidence type="ECO:0000256" key="4">
    <source>
        <dbReference type="RuleBase" id="RU003919"/>
    </source>
</evidence>
<dbReference type="GO" id="GO:0022627">
    <property type="term" value="C:cytosolic small ribosomal subunit"/>
    <property type="evidence" value="ECO:0007669"/>
    <property type="project" value="TreeGrafter"/>
</dbReference>
<dbReference type="InterPro" id="IPR023029">
    <property type="entry name" value="Ribosomal_uS15_arc_euk"/>
</dbReference>
<dbReference type="Gene3D" id="1.10.287.10">
    <property type="entry name" value="S15/NS1, RNA-binding"/>
    <property type="match status" value="1"/>
</dbReference>